<protein>
    <recommendedName>
        <fullName evidence="4">DUF1573 domain-containing protein</fullName>
    </recommendedName>
</protein>
<dbReference type="AlphaFoldDB" id="A0A1F7I6V0"/>
<dbReference type="PANTHER" id="PTHR37833">
    <property type="entry name" value="LIPOPROTEIN-RELATED"/>
    <property type="match status" value="1"/>
</dbReference>
<dbReference type="STRING" id="1802055.A3A74_06795"/>
<accession>A0A1F7I6V0</accession>
<keyword evidence="1" id="KW-0472">Membrane</keyword>
<dbReference type="InterPro" id="IPR013783">
    <property type="entry name" value="Ig-like_fold"/>
</dbReference>
<proteinExistence type="predicted"/>
<dbReference type="EMBL" id="MGAF01000061">
    <property type="protein sequence ID" value="OGK39012.1"/>
    <property type="molecule type" value="Genomic_DNA"/>
</dbReference>
<keyword evidence="1" id="KW-0812">Transmembrane</keyword>
<evidence type="ECO:0000313" key="2">
    <source>
        <dbReference type="EMBL" id="OGK39012.1"/>
    </source>
</evidence>
<dbReference type="Gene3D" id="2.60.40.10">
    <property type="entry name" value="Immunoglobulins"/>
    <property type="match status" value="1"/>
</dbReference>
<dbReference type="PANTHER" id="PTHR37833:SF1">
    <property type="entry name" value="SIGNAL PEPTIDE PROTEIN"/>
    <property type="match status" value="1"/>
</dbReference>
<comment type="caution">
    <text evidence="2">The sequence shown here is derived from an EMBL/GenBank/DDBJ whole genome shotgun (WGS) entry which is preliminary data.</text>
</comment>
<name>A0A1F7I6V0_9BACT</name>
<evidence type="ECO:0000256" key="1">
    <source>
        <dbReference type="SAM" id="Phobius"/>
    </source>
</evidence>
<evidence type="ECO:0008006" key="4">
    <source>
        <dbReference type="Google" id="ProtNLM"/>
    </source>
</evidence>
<dbReference type="InterPro" id="IPR011467">
    <property type="entry name" value="DUF1573"/>
</dbReference>
<dbReference type="Proteomes" id="UP000179270">
    <property type="component" value="Unassembled WGS sequence"/>
</dbReference>
<reference evidence="2 3" key="1">
    <citation type="journal article" date="2016" name="Nat. Commun.">
        <title>Thousands of microbial genomes shed light on interconnected biogeochemical processes in an aquifer system.</title>
        <authorList>
            <person name="Anantharaman K."/>
            <person name="Brown C.T."/>
            <person name="Hug L.A."/>
            <person name="Sharon I."/>
            <person name="Castelle C.J."/>
            <person name="Probst A.J."/>
            <person name="Thomas B.C."/>
            <person name="Singh A."/>
            <person name="Wilkins M.J."/>
            <person name="Karaoz U."/>
            <person name="Brodie E.L."/>
            <person name="Williams K.H."/>
            <person name="Hubbard S.S."/>
            <person name="Banfield J.F."/>
        </authorList>
    </citation>
    <scope>NUCLEOTIDE SEQUENCE [LARGE SCALE GENOMIC DNA]</scope>
</reference>
<gene>
    <name evidence="2" type="ORF">A3A74_06795</name>
</gene>
<sequence length="166" mass="18322">MGNKKLVAGIVIFSLVFIIGSYLLLNSSSKPQSKVLSYSSKDKEKPIAEVKESFKDFGKIKVSDSQKATFIVKNIGTKPLQLSDVNSSCGCTVGQIIYKGSESKEFGMHSPGTEVFEIAPQTEAQVRVTYRPFVMPVNGLVEREVYMNTNDPDNSKLIFKVKAFVN</sequence>
<dbReference type="Pfam" id="PF07610">
    <property type="entry name" value="DUF1573"/>
    <property type="match status" value="1"/>
</dbReference>
<keyword evidence="1" id="KW-1133">Transmembrane helix</keyword>
<feature type="transmembrane region" description="Helical" evidence="1">
    <location>
        <begin position="6"/>
        <end position="25"/>
    </location>
</feature>
<organism evidence="2 3">
    <name type="scientific">Candidatus Roizmanbacteria bacterium RIFCSPLOWO2_01_FULL_35_13</name>
    <dbReference type="NCBI Taxonomy" id="1802055"/>
    <lineage>
        <taxon>Bacteria</taxon>
        <taxon>Candidatus Roizmaniibacteriota</taxon>
    </lineage>
</organism>
<evidence type="ECO:0000313" key="3">
    <source>
        <dbReference type="Proteomes" id="UP000179270"/>
    </source>
</evidence>